<sequence length="299" mass="33512">MMAPDVTLVFDRGFLRPSLIAAYSVLKHRPKDVTLRFLVTEPVPDLIPALTRLRAAFPGAEILSQQVDVPPLEVGGHVSPATLARLALPRLLERPTLYIDGDTMIRRDIGPVFATDLKGLPVAACLDTGIRKALWHRKRGSRLISRKSARHLADLDKIAGLVDPETYINAGVFLFDLPRIRALGLDVPMGDAAGAVALRKQYGLRFNDQNWLNKVFKGQIAPLDPIWNALWGNRATGRSPFPPEEQARFAESRRDPGLVHFTGRLRPWDIRYPIFYPKRRPWLAEYKVLQAEAEPVLGL</sequence>
<dbReference type="GO" id="GO:0046872">
    <property type="term" value="F:metal ion binding"/>
    <property type="evidence" value="ECO:0007669"/>
    <property type="project" value="UniProtKB-KW"/>
</dbReference>
<protein>
    <recommendedName>
        <fullName evidence="6">Glycosyltransferase family 8 protein</fullName>
    </recommendedName>
</protein>
<keyword evidence="5" id="KW-1185">Reference proteome</keyword>
<dbReference type="PANTHER" id="PTHR13778:SF47">
    <property type="entry name" value="LIPOPOLYSACCHARIDE 1,3-GALACTOSYLTRANSFERASE"/>
    <property type="match status" value="1"/>
</dbReference>
<organism evidence="4 5">
    <name type="scientific">Gemmobacter fulvus</name>
    <dbReference type="NCBI Taxonomy" id="2840474"/>
    <lineage>
        <taxon>Bacteria</taxon>
        <taxon>Pseudomonadati</taxon>
        <taxon>Pseudomonadota</taxon>
        <taxon>Alphaproteobacteria</taxon>
        <taxon>Rhodobacterales</taxon>
        <taxon>Paracoccaceae</taxon>
        <taxon>Gemmobacter</taxon>
    </lineage>
</organism>
<evidence type="ECO:0000256" key="1">
    <source>
        <dbReference type="ARBA" id="ARBA00022676"/>
    </source>
</evidence>
<accession>A0A975P5M2</accession>
<reference evidence="4" key="1">
    <citation type="submission" date="2021-06" db="EMBL/GenBank/DDBJ databases">
        <title>Direct submission.</title>
        <authorList>
            <person name="Lee C.-S."/>
            <person name="Jin L."/>
        </authorList>
    </citation>
    <scope>NUCLEOTIDE SEQUENCE</scope>
    <source>
        <strain evidence="4">Con5</strain>
    </source>
</reference>
<dbReference type="RefSeq" id="WP_215504458.1">
    <property type="nucleotide sequence ID" value="NZ_CP076361.1"/>
</dbReference>
<keyword evidence="2" id="KW-0808">Transferase</keyword>
<gene>
    <name evidence="4" type="ORF">KM031_16000</name>
</gene>
<keyword evidence="3" id="KW-0479">Metal-binding</keyword>
<evidence type="ECO:0008006" key="6">
    <source>
        <dbReference type="Google" id="ProtNLM"/>
    </source>
</evidence>
<dbReference type="InterPro" id="IPR002495">
    <property type="entry name" value="Glyco_trans_8"/>
</dbReference>
<dbReference type="Pfam" id="PF01501">
    <property type="entry name" value="Glyco_transf_8"/>
    <property type="match status" value="1"/>
</dbReference>
<dbReference type="AlphaFoldDB" id="A0A975P5M2"/>
<proteinExistence type="predicted"/>
<keyword evidence="1" id="KW-0328">Glycosyltransferase</keyword>
<evidence type="ECO:0000256" key="3">
    <source>
        <dbReference type="ARBA" id="ARBA00022723"/>
    </source>
</evidence>
<name>A0A975P5M2_9RHOB</name>
<dbReference type="EMBL" id="CP076361">
    <property type="protein sequence ID" value="QWK90294.1"/>
    <property type="molecule type" value="Genomic_DNA"/>
</dbReference>
<dbReference type="Gene3D" id="3.90.550.10">
    <property type="entry name" value="Spore Coat Polysaccharide Biosynthesis Protein SpsA, Chain A"/>
    <property type="match status" value="1"/>
</dbReference>
<dbReference type="InterPro" id="IPR050748">
    <property type="entry name" value="Glycosyltrans_8_dom-fam"/>
</dbReference>
<dbReference type="PANTHER" id="PTHR13778">
    <property type="entry name" value="GLYCOSYLTRANSFERASE 8 DOMAIN-CONTAINING PROTEIN"/>
    <property type="match status" value="1"/>
</dbReference>
<evidence type="ECO:0000256" key="2">
    <source>
        <dbReference type="ARBA" id="ARBA00022679"/>
    </source>
</evidence>
<dbReference type="SUPFAM" id="SSF53448">
    <property type="entry name" value="Nucleotide-diphospho-sugar transferases"/>
    <property type="match status" value="1"/>
</dbReference>
<evidence type="ECO:0000313" key="4">
    <source>
        <dbReference type="EMBL" id="QWK90294.1"/>
    </source>
</evidence>
<dbReference type="Proteomes" id="UP000679352">
    <property type="component" value="Chromosome"/>
</dbReference>
<evidence type="ECO:0000313" key="5">
    <source>
        <dbReference type="Proteomes" id="UP000679352"/>
    </source>
</evidence>
<dbReference type="InterPro" id="IPR029044">
    <property type="entry name" value="Nucleotide-diphossugar_trans"/>
</dbReference>
<dbReference type="GO" id="GO:0016757">
    <property type="term" value="F:glycosyltransferase activity"/>
    <property type="evidence" value="ECO:0007669"/>
    <property type="project" value="UniProtKB-KW"/>
</dbReference>
<dbReference type="KEGG" id="gfu:KM031_16000"/>